<evidence type="ECO:0000313" key="1">
    <source>
        <dbReference type="EMBL" id="TVU10743.1"/>
    </source>
</evidence>
<keyword evidence="2" id="KW-1185">Reference proteome</keyword>
<reference evidence="1 2" key="1">
    <citation type="journal article" date="2019" name="Sci. Rep.">
        <title>A high-quality genome of Eragrostis curvula grass provides insights into Poaceae evolution and supports new strategies to enhance forage quality.</title>
        <authorList>
            <person name="Carballo J."/>
            <person name="Santos B.A.C.M."/>
            <person name="Zappacosta D."/>
            <person name="Garbus I."/>
            <person name="Selva J.P."/>
            <person name="Gallo C.A."/>
            <person name="Diaz A."/>
            <person name="Albertini E."/>
            <person name="Caccamo M."/>
            <person name="Echenique V."/>
        </authorList>
    </citation>
    <scope>NUCLEOTIDE SEQUENCE [LARGE SCALE GENOMIC DNA]</scope>
    <source>
        <strain evidence="2">cv. Victoria</strain>
        <tissue evidence="1">Leaf</tissue>
    </source>
</reference>
<dbReference type="AlphaFoldDB" id="A0A5J9TH96"/>
<evidence type="ECO:0000313" key="2">
    <source>
        <dbReference type="Proteomes" id="UP000324897"/>
    </source>
</evidence>
<sequence>MSKLHSLELYDNRLTSEGLMAILDNCTHLELLITRNCPNLNGDGALLAKCARVKIVTLREMTIHTIRSTTDDYYDYSRYLYGVYVTDFDDDENSNMLSKSQPACCHAECLLHSNSPNTFLRLSAGQCQAFWTDDADDDLLGFLAKEAPSLMSLRLISCGGVSNEGLVASIKNFPLLEELELSLCADVHDNVVQIMSTPQAPEAYQEKTTLVPWYDATVDEREARAIATMKELRSLELYRNRLTRNELKAILDSCTRLNLLIVQDCPNLTMDDSLLARLESYFNNLLVDGFFPEELQDYEDYSSYLNEVHVTQFDDDEDCRMLSKRLRRYLK</sequence>
<name>A0A5J9TH96_9POAL</name>
<dbReference type="SMART" id="SM00367">
    <property type="entry name" value="LRR_CC"/>
    <property type="match status" value="4"/>
</dbReference>
<dbReference type="Gene3D" id="3.80.10.10">
    <property type="entry name" value="Ribonuclease Inhibitor"/>
    <property type="match status" value="2"/>
</dbReference>
<dbReference type="Proteomes" id="UP000324897">
    <property type="component" value="Chromosome 3"/>
</dbReference>
<proteinExistence type="predicted"/>
<protein>
    <submittedName>
        <fullName evidence="1">Uncharacterized protein</fullName>
    </submittedName>
</protein>
<dbReference type="PANTHER" id="PTHR38926">
    <property type="entry name" value="F-BOX DOMAIN CONTAINING PROTEIN, EXPRESSED"/>
    <property type="match status" value="1"/>
</dbReference>
<accession>A0A5J9TH96</accession>
<gene>
    <name evidence="1" type="ORF">EJB05_44289</name>
</gene>
<organism evidence="1 2">
    <name type="scientific">Eragrostis curvula</name>
    <name type="common">weeping love grass</name>
    <dbReference type="NCBI Taxonomy" id="38414"/>
    <lineage>
        <taxon>Eukaryota</taxon>
        <taxon>Viridiplantae</taxon>
        <taxon>Streptophyta</taxon>
        <taxon>Embryophyta</taxon>
        <taxon>Tracheophyta</taxon>
        <taxon>Spermatophyta</taxon>
        <taxon>Magnoliopsida</taxon>
        <taxon>Liliopsida</taxon>
        <taxon>Poales</taxon>
        <taxon>Poaceae</taxon>
        <taxon>PACMAD clade</taxon>
        <taxon>Chloridoideae</taxon>
        <taxon>Eragrostideae</taxon>
        <taxon>Eragrostidinae</taxon>
        <taxon>Eragrostis</taxon>
    </lineage>
</organism>
<dbReference type="InterPro" id="IPR032675">
    <property type="entry name" value="LRR_dom_sf"/>
</dbReference>
<dbReference type="PANTHER" id="PTHR38926:SF74">
    <property type="entry name" value="OS08G0193600 PROTEIN"/>
    <property type="match status" value="1"/>
</dbReference>
<dbReference type="Gramene" id="TVU10743">
    <property type="protein sequence ID" value="TVU10743"/>
    <property type="gene ID" value="EJB05_44289"/>
</dbReference>
<feature type="non-terminal residue" evidence="1">
    <location>
        <position position="1"/>
    </location>
</feature>
<dbReference type="InterPro" id="IPR006553">
    <property type="entry name" value="Leu-rich_rpt_Cys-con_subtyp"/>
</dbReference>
<comment type="caution">
    <text evidence="1">The sequence shown here is derived from an EMBL/GenBank/DDBJ whole genome shotgun (WGS) entry which is preliminary data.</text>
</comment>
<dbReference type="SUPFAM" id="SSF52047">
    <property type="entry name" value="RNI-like"/>
    <property type="match status" value="1"/>
</dbReference>
<dbReference type="EMBL" id="RWGY01000039">
    <property type="protein sequence ID" value="TVU10743.1"/>
    <property type="molecule type" value="Genomic_DNA"/>
</dbReference>
<feature type="non-terminal residue" evidence="1">
    <location>
        <position position="331"/>
    </location>
</feature>